<dbReference type="AlphaFoldDB" id="A0A917YUB5"/>
<gene>
    <name evidence="4" type="ORF">GCM10010982_04690</name>
</gene>
<dbReference type="InterPro" id="IPR006860">
    <property type="entry name" value="FecR"/>
</dbReference>
<dbReference type="InterPro" id="IPR032623">
    <property type="entry name" value="FecR_N"/>
</dbReference>
<keyword evidence="4" id="KW-0418">Kinase</keyword>
<dbReference type="RefSeq" id="WP_188689732.1">
    <property type="nucleotide sequence ID" value="NZ_BMLS01000001.1"/>
</dbReference>
<feature type="transmembrane region" description="Helical" evidence="1">
    <location>
        <begin position="87"/>
        <end position="107"/>
    </location>
</feature>
<protein>
    <submittedName>
        <fullName evidence="4">Histidine kinase</fullName>
    </submittedName>
</protein>
<proteinExistence type="predicted"/>
<evidence type="ECO:0000259" key="3">
    <source>
        <dbReference type="Pfam" id="PF16220"/>
    </source>
</evidence>
<keyword evidence="1" id="KW-1133">Transmembrane helix</keyword>
<dbReference type="Gene3D" id="2.60.120.1440">
    <property type="match status" value="1"/>
</dbReference>
<dbReference type="Pfam" id="PF16220">
    <property type="entry name" value="DUF4880"/>
    <property type="match status" value="1"/>
</dbReference>
<feature type="domain" description="FecR protein" evidence="2">
    <location>
        <begin position="129"/>
        <end position="219"/>
    </location>
</feature>
<evidence type="ECO:0000256" key="1">
    <source>
        <dbReference type="SAM" id="Phobius"/>
    </source>
</evidence>
<dbReference type="PIRSF" id="PIRSF018266">
    <property type="entry name" value="FecR"/>
    <property type="match status" value="1"/>
</dbReference>
<reference evidence="4" key="2">
    <citation type="submission" date="2020-09" db="EMBL/GenBank/DDBJ databases">
        <authorList>
            <person name="Sun Q."/>
            <person name="Zhou Y."/>
        </authorList>
    </citation>
    <scope>NUCLEOTIDE SEQUENCE</scope>
    <source>
        <strain evidence="4">CGMCC 1.7086</strain>
    </source>
</reference>
<feature type="domain" description="FecR N-terminal" evidence="3">
    <location>
        <begin position="13"/>
        <end position="54"/>
    </location>
</feature>
<comment type="caution">
    <text evidence="4">The sequence shown here is derived from an EMBL/GenBank/DDBJ whole genome shotgun (WGS) entry which is preliminary data.</text>
</comment>
<sequence length="336" mass="37286">MNEMKLHKDKVADEAADWLLRLEEHDSAEVREAFELWYRSSSLHQQAFDKMQALWQLAQQLPSPQAVEQKTTVVPLQETAKPVKRRGWIMGFGLAAGLALAVGLTVFNGPRPVHQTPEVVHQQADSVRFSTDTGQLKRVQLDDGSWVQLGARSEMVVHIDTQQRLIELLSGEARFDVAKDAGRPFIVTHRGHQAMALGTVFDVKVARQAIEVSVLEGKVSVEGTAQPTQPALLTAGQQVSIEQDGRLSEIADKALSSEWLTGRLRYINTPLADVIYDVQRYSHLTLYINSPKVAAYSYTGSIKSDGIDTWLQSLPKIYPLSLQQSADTVVLTEPVP</sequence>
<accession>A0A917YUB5</accession>
<keyword evidence="4" id="KW-0808">Transferase</keyword>
<dbReference type="PANTHER" id="PTHR30273">
    <property type="entry name" value="PERIPLASMIC SIGNAL SENSOR AND SIGMA FACTOR ACTIVATOR FECR-RELATED"/>
    <property type="match status" value="1"/>
</dbReference>
<evidence type="ECO:0000259" key="2">
    <source>
        <dbReference type="Pfam" id="PF04773"/>
    </source>
</evidence>
<dbReference type="InterPro" id="IPR012373">
    <property type="entry name" value="Ferrdict_sens_TM"/>
</dbReference>
<keyword evidence="1" id="KW-0812">Transmembrane</keyword>
<keyword evidence="5" id="KW-1185">Reference proteome</keyword>
<dbReference type="Pfam" id="PF04773">
    <property type="entry name" value="FecR"/>
    <property type="match status" value="1"/>
</dbReference>
<organism evidence="4 5">
    <name type="scientific">Bowmanella pacifica</name>
    <dbReference type="NCBI Taxonomy" id="502051"/>
    <lineage>
        <taxon>Bacteria</taxon>
        <taxon>Pseudomonadati</taxon>
        <taxon>Pseudomonadota</taxon>
        <taxon>Gammaproteobacteria</taxon>
        <taxon>Alteromonadales</taxon>
        <taxon>Alteromonadaceae</taxon>
        <taxon>Bowmanella</taxon>
    </lineage>
</organism>
<dbReference type="Proteomes" id="UP000606935">
    <property type="component" value="Unassembled WGS sequence"/>
</dbReference>
<dbReference type="PANTHER" id="PTHR30273:SF2">
    <property type="entry name" value="PROTEIN FECR"/>
    <property type="match status" value="1"/>
</dbReference>
<dbReference type="Gene3D" id="3.55.50.30">
    <property type="match status" value="1"/>
</dbReference>
<name>A0A917YUB5_9ALTE</name>
<dbReference type="GO" id="GO:0016989">
    <property type="term" value="F:sigma factor antagonist activity"/>
    <property type="evidence" value="ECO:0007669"/>
    <property type="project" value="TreeGrafter"/>
</dbReference>
<dbReference type="EMBL" id="BMLS01000001">
    <property type="protein sequence ID" value="GGO64681.1"/>
    <property type="molecule type" value="Genomic_DNA"/>
</dbReference>
<keyword evidence="1" id="KW-0472">Membrane</keyword>
<evidence type="ECO:0000313" key="4">
    <source>
        <dbReference type="EMBL" id="GGO64681.1"/>
    </source>
</evidence>
<evidence type="ECO:0000313" key="5">
    <source>
        <dbReference type="Proteomes" id="UP000606935"/>
    </source>
</evidence>
<dbReference type="GO" id="GO:0016301">
    <property type="term" value="F:kinase activity"/>
    <property type="evidence" value="ECO:0007669"/>
    <property type="project" value="UniProtKB-KW"/>
</dbReference>
<reference evidence="4" key="1">
    <citation type="journal article" date="2014" name="Int. J. Syst. Evol. Microbiol.">
        <title>Complete genome sequence of Corynebacterium casei LMG S-19264T (=DSM 44701T), isolated from a smear-ripened cheese.</title>
        <authorList>
            <consortium name="US DOE Joint Genome Institute (JGI-PGF)"/>
            <person name="Walter F."/>
            <person name="Albersmeier A."/>
            <person name="Kalinowski J."/>
            <person name="Ruckert C."/>
        </authorList>
    </citation>
    <scope>NUCLEOTIDE SEQUENCE</scope>
    <source>
        <strain evidence="4">CGMCC 1.7086</strain>
    </source>
</reference>